<evidence type="ECO:0000256" key="1">
    <source>
        <dbReference type="ARBA" id="ARBA00004123"/>
    </source>
</evidence>
<comment type="caution">
    <text evidence="4">The sequence shown here is derived from an EMBL/GenBank/DDBJ whole genome shotgun (WGS) entry which is preliminary data.</text>
</comment>
<sequence length="108" mass="11694">MSEQLSAPRITASYLESFQGRHVTIVGKVTQLRDDQATIDADGAVTLSLNRDARLTNGNAVQVIGKVFPDLSVKVLTSKDLGPNVDFKLCSAVVEVTHRHKDIFVSDG</sequence>
<protein>
    <recommendedName>
        <fullName evidence="6">Replication factor A protein 3</fullName>
    </recommendedName>
</protein>
<evidence type="ECO:0000313" key="5">
    <source>
        <dbReference type="Proteomes" id="UP000811619"/>
    </source>
</evidence>
<dbReference type="AlphaFoldDB" id="A0A8K0J527"/>
<dbReference type="SUPFAM" id="SSF50249">
    <property type="entry name" value="Nucleic acid-binding proteins"/>
    <property type="match status" value="1"/>
</dbReference>
<evidence type="ECO:0000313" key="4">
    <source>
        <dbReference type="EMBL" id="KAG5923472.1"/>
    </source>
</evidence>
<comment type="similarity">
    <text evidence="2">Belongs to the replication factor A protein 3 family.</text>
</comment>
<dbReference type="GO" id="GO:0005662">
    <property type="term" value="C:DNA replication factor A complex"/>
    <property type="evidence" value="ECO:0007669"/>
    <property type="project" value="TreeGrafter"/>
</dbReference>
<dbReference type="Pfam" id="PF08661">
    <property type="entry name" value="Rep_fac-A_3"/>
    <property type="match status" value="1"/>
</dbReference>
<comment type="subcellular location">
    <subcellularLocation>
        <location evidence="1">Nucleus</location>
    </subcellularLocation>
</comment>
<dbReference type="GO" id="GO:0000724">
    <property type="term" value="P:double-strand break repair via homologous recombination"/>
    <property type="evidence" value="ECO:0007669"/>
    <property type="project" value="TreeGrafter"/>
</dbReference>
<dbReference type="Proteomes" id="UP000811619">
    <property type="component" value="Unassembled WGS sequence"/>
</dbReference>
<reference evidence="4" key="1">
    <citation type="journal article" date="2020" name="bioRxiv">
        <title>Whole genome comparisons of ergot fungi reveals the divergence and evolution of species within the genus Claviceps are the result of varying mechanisms driving genome evolution and host range expansion.</title>
        <authorList>
            <person name="Wyka S.A."/>
            <person name="Mondo S.J."/>
            <person name="Liu M."/>
            <person name="Dettman J."/>
            <person name="Nalam V."/>
            <person name="Broders K.D."/>
        </authorList>
    </citation>
    <scope>NUCLEOTIDE SEQUENCE</scope>
    <source>
        <strain evidence="4">CCC 489</strain>
    </source>
</reference>
<dbReference type="OrthoDB" id="188186at2759"/>
<dbReference type="InterPro" id="IPR013970">
    <property type="entry name" value="Rfa2"/>
</dbReference>
<gene>
    <name evidence="4" type="ORF">E4U42_004949</name>
</gene>
<evidence type="ECO:0008006" key="6">
    <source>
        <dbReference type="Google" id="ProtNLM"/>
    </source>
</evidence>
<keyword evidence="5" id="KW-1185">Reference proteome</keyword>
<dbReference type="GO" id="GO:0006260">
    <property type="term" value="P:DNA replication"/>
    <property type="evidence" value="ECO:0007669"/>
    <property type="project" value="InterPro"/>
</dbReference>
<evidence type="ECO:0000256" key="3">
    <source>
        <dbReference type="ARBA" id="ARBA00023242"/>
    </source>
</evidence>
<dbReference type="InterPro" id="IPR012340">
    <property type="entry name" value="NA-bd_OB-fold"/>
</dbReference>
<dbReference type="GO" id="GO:0003697">
    <property type="term" value="F:single-stranded DNA binding"/>
    <property type="evidence" value="ECO:0007669"/>
    <property type="project" value="TreeGrafter"/>
</dbReference>
<dbReference type="GO" id="GO:0006284">
    <property type="term" value="P:base-excision repair"/>
    <property type="evidence" value="ECO:0007669"/>
    <property type="project" value="TreeGrafter"/>
</dbReference>
<keyword evidence="3" id="KW-0539">Nucleus</keyword>
<name>A0A8K0J527_9HYPO</name>
<dbReference type="Gene3D" id="2.40.50.140">
    <property type="entry name" value="Nucleic acid-binding proteins"/>
    <property type="match status" value="1"/>
</dbReference>
<dbReference type="EMBL" id="SRPY01000449">
    <property type="protein sequence ID" value="KAG5923472.1"/>
    <property type="molecule type" value="Genomic_DNA"/>
</dbReference>
<dbReference type="GO" id="GO:0006289">
    <property type="term" value="P:nucleotide-excision repair"/>
    <property type="evidence" value="ECO:0007669"/>
    <property type="project" value="TreeGrafter"/>
</dbReference>
<dbReference type="CDD" id="cd04479">
    <property type="entry name" value="RPA3"/>
    <property type="match status" value="1"/>
</dbReference>
<evidence type="ECO:0000256" key="2">
    <source>
        <dbReference type="ARBA" id="ARBA00009761"/>
    </source>
</evidence>
<organism evidence="4 5">
    <name type="scientific">Claviceps africana</name>
    <dbReference type="NCBI Taxonomy" id="83212"/>
    <lineage>
        <taxon>Eukaryota</taxon>
        <taxon>Fungi</taxon>
        <taxon>Dikarya</taxon>
        <taxon>Ascomycota</taxon>
        <taxon>Pezizomycotina</taxon>
        <taxon>Sordariomycetes</taxon>
        <taxon>Hypocreomycetidae</taxon>
        <taxon>Hypocreales</taxon>
        <taxon>Clavicipitaceae</taxon>
        <taxon>Claviceps</taxon>
    </lineage>
</organism>
<accession>A0A8K0J527</accession>
<dbReference type="PANTHER" id="PTHR15114">
    <property type="entry name" value="REPLICATION PROTEIN A3"/>
    <property type="match status" value="1"/>
</dbReference>
<dbReference type="GO" id="GO:0003684">
    <property type="term" value="F:damaged DNA binding"/>
    <property type="evidence" value="ECO:0007669"/>
    <property type="project" value="TreeGrafter"/>
</dbReference>
<dbReference type="PANTHER" id="PTHR15114:SF1">
    <property type="entry name" value="REPLICATION PROTEIN A 14 KDA SUBUNIT"/>
    <property type="match status" value="1"/>
</dbReference>
<dbReference type="GO" id="GO:0006298">
    <property type="term" value="P:mismatch repair"/>
    <property type="evidence" value="ECO:0007669"/>
    <property type="project" value="TreeGrafter"/>
</dbReference>
<proteinExistence type="inferred from homology"/>
<dbReference type="GO" id="GO:0035861">
    <property type="term" value="C:site of double-strand break"/>
    <property type="evidence" value="ECO:0007669"/>
    <property type="project" value="TreeGrafter"/>
</dbReference>